<dbReference type="Proteomes" id="UP000799770">
    <property type="component" value="Unassembled WGS sequence"/>
</dbReference>
<gene>
    <name evidence="3" type="ORF">BDV96DRAFT_648226</name>
</gene>
<feature type="region of interest" description="Disordered" evidence="1">
    <location>
        <begin position="1"/>
        <end position="23"/>
    </location>
</feature>
<dbReference type="Gene3D" id="3.10.290.30">
    <property type="entry name" value="MM3350-like"/>
    <property type="match status" value="1"/>
</dbReference>
<dbReference type="InterPro" id="IPR012912">
    <property type="entry name" value="Plasmid_pRiA4b_Orf3-like"/>
</dbReference>
<sequence length="255" mass="29073">MMTRRNEQATATSRDTRASLEATPPPAKTYLLLVRLDSVDPDVERLLFVPSTFTFQELHRVLQYTRPQKSAPNRIPVLSLVTDGELDKREPDTIKSDKSCVLSTIFDESDFSKLDFEYEYGRGGRLSGVKGVRWRHEIACLGTASPSLRKEMDIYDEYEAFCCAGQVQSVAENGDEHDSWETLKEWLDAFTGEEEEEEEEEDLDGLKQRYKRKQENGGTAGIDPYQWNMRWADHGDDTPDEGDPNENGSDENDSD</sequence>
<evidence type="ECO:0000313" key="4">
    <source>
        <dbReference type="Proteomes" id="UP000799770"/>
    </source>
</evidence>
<dbReference type="AlphaFoldDB" id="A0A6A5Z4B4"/>
<dbReference type="OrthoDB" id="245563at2759"/>
<feature type="compositionally biased region" description="Acidic residues" evidence="1">
    <location>
        <begin position="191"/>
        <end position="203"/>
    </location>
</feature>
<organism evidence="3 4">
    <name type="scientific">Lophiotrema nucula</name>
    <dbReference type="NCBI Taxonomy" id="690887"/>
    <lineage>
        <taxon>Eukaryota</taxon>
        <taxon>Fungi</taxon>
        <taxon>Dikarya</taxon>
        <taxon>Ascomycota</taxon>
        <taxon>Pezizomycotina</taxon>
        <taxon>Dothideomycetes</taxon>
        <taxon>Pleosporomycetidae</taxon>
        <taxon>Pleosporales</taxon>
        <taxon>Lophiotremataceae</taxon>
        <taxon>Lophiotrema</taxon>
    </lineage>
</organism>
<dbReference type="InterPro" id="IPR024047">
    <property type="entry name" value="MM3350-like_sf"/>
</dbReference>
<reference evidence="3" key="1">
    <citation type="journal article" date="2020" name="Stud. Mycol.">
        <title>101 Dothideomycetes genomes: a test case for predicting lifestyles and emergence of pathogens.</title>
        <authorList>
            <person name="Haridas S."/>
            <person name="Albert R."/>
            <person name="Binder M."/>
            <person name="Bloem J."/>
            <person name="Labutti K."/>
            <person name="Salamov A."/>
            <person name="Andreopoulos B."/>
            <person name="Baker S."/>
            <person name="Barry K."/>
            <person name="Bills G."/>
            <person name="Bluhm B."/>
            <person name="Cannon C."/>
            <person name="Castanera R."/>
            <person name="Culley D."/>
            <person name="Daum C."/>
            <person name="Ezra D."/>
            <person name="Gonzalez J."/>
            <person name="Henrissat B."/>
            <person name="Kuo A."/>
            <person name="Liang C."/>
            <person name="Lipzen A."/>
            <person name="Lutzoni F."/>
            <person name="Magnuson J."/>
            <person name="Mondo S."/>
            <person name="Nolan M."/>
            <person name="Ohm R."/>
            <person name="Pangilinan J."/>
            <person name="Park H.-J."/>
            <person name="Ramirez L."/>
            <person name="Alfaro M."/>
            <person name="Sun H."/>
            <person name="Tritt A."/>
            <person name="Yoshinaga Y."/>
            <person name="Zwiers L.-H."/>
            <person name="Turgeon B."/>
            <person name="Goodwin S."/>
            <person name="Spatafora J."/>
            <person name="Crous P."/>
            <person name="Grigoriev I."/>
        </authorList>
    </citation>
    <scope>NUCLEOTIDE SEQUENCE</scope>
    <source>
        <strain evidence="3">CBS 627.86</strain>
    </source>
</reference>
<evidence type="ECO:0000259" key="2">
    <source>
        <dbReference type="Pfam" id="PF07929"/>
    </source>
</evidence>
<dbReference type="Pfam" id="PF07929">
    <property type="entry name" value="PRiA4_ORF3"/>
    <property type="match status" value="1"/>
</dbReference>
<feature type="compositionally biased region" description="Acidic residues" evidence="1">
    <location>
        <begin position="238"/>
        <end position="255"/>
    </location>
</feature>
<dbReference type="EMBL" id="ML977328">
    <property type="protein sequence ID" value="KAF2113258.1"/>
    <property type="molecule type" value="Genomic_DNA"/>
</dbReference>
<dbReference type="SUPFAM" id="SSF159941">
    <property type="entry name" value="MM3350-like"/>
    <property type="match status" value="1"/>
</dbReference>
<feature type="region of interest" description="Disordered" evidence="1">
    <location>
        <begin position="191"/>
        <end position="255"/>
    </location>
</feature>
<protein>
    <recommendedName>
        <fullName evidence="2">Plasmid pRiA4b Orf3-like domain-containing protein</fullName>
    </recommendedName>
</protein>
<evidence type="ECO:0000256" key="1">
    <source>
        <dbReference type="SAM" id="MobiDB-lite"/>
    </source>
</evidence>
<name>A0A6A5Z4B4_9PLEO</name>
<feature type="domain" description="Plasmid pRiA4b Orf3-like" evidence="2">
    <location>
        <begin position="29"/>
        <end position="210"/>
    </location>
</feature>
<proteinExistence type="predicted"/>
<accession>A0A6A5Z4B4</accession>
<evidence type="ECO:0000313" key="3">
    <source>
        <dbReference type="EMBL" id="KAF2113258.1"/>
    </source>
</evidence>
<keyword evidence="4" id="KW-1185">Reference proteome</keyword>